<dbReference type="InterPro" id="IPR033464">
    <property type="entry name" value="CSN8_PSD8_EIF3K"/>
</dbReference>
<dbReference type="OrthoDB" id="5351233at2759"/>
<proteinExistence type="predicted"/>
<dbReference type="Proteomes" id="UP000678499">
    <property type="component" value="Unassembled WGS sequence"/>
</dbReference>
<evidence type="ECO:0000313" key="3">
    <source>
        <dbReference type="Proteomes" id="UP000678499"/>
    </source>
</evidence>
<reference evidence="2" key="1">
    <citation type="submission" date="2020-11" db="EMBL/GenBank/DDBJ databases">
        <authorList>
            <person name="Tran Van P."/>
        </authorList>
    </citation>
    <scope>NUCLEOTIDE SEQUENCE</scope>
</reference>
<dbReference type="EMBL" id="OA883206">
    <property type="protein sequence ID" value="CAD7278261.1"/>
    <property type="molecule type" value="Genomic_DNA"/>
</dbReference>
<name>A0A7R9GD81_9CRUS</name>
<gene>
    <name evidence="2" type="ORF">NMOB1V02_LOCUS5970</name>
</gene>
<evidence type="ECO:0000259" key="1">
    <source>
        <dbReference type="Pfam" id="PF10075"/>
    </source>
</evidence>
<accession>A0A7R9GD81</accession>
<feature type="domain" description="CSN8/PSMD8/EIF3K" evidence="1">
    <location>
        <begin position="28"/>
        <end position="169"/>
    </location>
</feature>
<organism evidence="2">
    <name type="scientific">Notodromas monacha</name>
    <dbReference type="NCBI Taxonomy" id="399045"/>
    <lineage>
        <taxon>Eukaryota</taxon>
        <taxon>Metazoa</taxon>
        <taxon>Ecdysozoa</taxon>
        <taxon>Arthropoda</taxon>
        <taxon>Crustacea</taxon>
        <taxon>Oligostraca</taxon>
        <taxon>Ostracoda</taxon>
        <taxon>Podocopa</taxon>
        <taxon>Podocopida</taxon>
        <taxon>Cypridocopina</taxon>
        <taxon>Cypridoidea</taxon>
        <taxon>Cyprididae</taxon>
        <taxon>Notodromas</taxon>
    </lineage>
</organism>
<dbReference type="Pfam" id="PF10075">
    <property type="entry name" value="CSN8_PSD8_EIF3K"/>
    <property type="match status" value="1"/>
</dbReference>
<sequence length="195" mass="21900">MTSSSESHARIQELESIELQDGLYDEQYLRLMALYLIENQLCDARMLWLRAPDEVKVAEGFFQKQFNVCQAIMARNYPEAYASIAGVNWPSEIALDMQAVSCEYGETMIVEFVKVNLKKRRLALIAKAYASIAISDMSISLGLSPESVREVCSNLKWTTGPGDLVYPKKIKEPPCAAIRGNTLVDHLSSVIQFLE</sequence>
<dbReference type="EMBL" id="CAJPEX010001169">
    <property type="protein sequence ID" value="CAG0918413.1"/>
    <property type="molecule type" value="Genomic_DNA"/>
</dbReference>
<dbReference type="AlphaFoldDB" id="A0A7R9GD81"/>
<keyword evidence="3" id="KW-1185">Reference proteome</keyword>
<evidence type="ECO:0000313" key="2">
    <source>
        <dbReference type="EMBL" id="CAD7278261.1"/>
    </source>
</evidence>
<protein>
    <recommendedName>
        <fullName evidence="1">CSN8/PSMD8/EIF3K domain-containing protein</fullName>
    </recommendedName>
</protein>